<evidence type="ECO:0000259" key="6">
    <source>
        <dbReference type="PROSITE" id="PS50026"/>
    </source>
</evidence>
<keyword evidence="5" id="KW-0472">Membrane</keyword>
<dbReference type="InterPro" id="IPR001881">
    <property type="entry name" value="EGF-like_Ca-bd_dom"/>
</dbReference>
<keyword evidence="2" id="KW-0677">Repeat</keyword>
<dbReference type="EMBL" id="CAJNOC010003574">
    <property type="protein sequence ID" value="CAF0989041.1"/>
    <property type="molecule type" value="Genomic_DNA"/>
</dbReference>
<reference evidence="7" key="1">
    <citation type="submission" date="2021-02" db="EMBL/GenBank/DDBJ databases">
        <authorList>
            <person name="Nowell W R."/>
        </authorList>
    </citation>
    <scope>NUCLEOTIDE SEQUENCE</scope>
    <source>
        <strain evidence="7">Ploen Becks lab</strain>
    </source>
</reference>
<dbReference type="Pfam" id="PF00008">
    <property type="entry name" value="EGF"/>
    <property type="match status" value="1"/>
</dbReference>
<dbReference type="Proteomes" id="UP000663879">
    <property type="component" value="Unassembled WGS sequence"/>
</dbReference>
<organism evidence="7 8">
    <name type="scientific">Brachionus calyciflorus</name>
    <dbReference type="NCBI Taxonomy" id="104777"/>
    <lineage>
        <taxon>Eukaryota</taxon>
        <taxon>Metazoa</taxon>
        <taxon>Spiralia</taxon>
        <taxon>Gnathifera</taxon>
        <taxon>Rotifera</taxon>
        <taxon>Eurotatoria</taxon>
        <taxon>Monogononta</taxon>
        <taxon>Pseudotrocha</taxon>
        <taxon>Ploima</taxon>
        <taxon>Brachionidae</taxon>
        <taxon>Brachionus</taxon>
    </lineage>
</organism>
<feature type="transmembrane region" description="Helical" evidence="5">
    <location>
        <begin position="235"/>
        <end position="257"/>
    </location>
</feature>
<dbReference type="SMART" id="SM00179">
    <property type="entry name" value="EGF_CA"/>
    <property type="match status" value="3"/>
</dbReference>
<evidence type="ECO:0000256" key="2">
    <source>
        <dbReference type="ARBA" id="ARBA00022737"/>
    </source>
</evidence>
<keyword evidence="8" id="KW-1185">Reference proteome</keyword>
<dbReference type="SUPFAM" id="SSF57196">
    <property type="entry name" value="EGF/Laminin"/>
    <property type="match status" value="2"/>
</dbReference>
<evidence type="ECO:0000256" key="1">
    <source>
        <dbReference type="ARBA" id="ARBA00022536"/>
    </source>
</evidence>
<keyword evidence="5" id="KW-0812">Transmembrane</keyword>
<evidence type="ECO:0000256" key="4">
    <source>
        <dbReference type="PROSITE-ProRule" id="PRU00076"/>
    </source>
</evidence>
<dbReference type="Gene3D" id="2.10.25.10">
    <property type="entry name" value="Laminin"/>
    <property type="match status" value="2"/>
</dbReference>
<accession>A0A814FVN8</accession>
<comment type="caution">
    <text evidence="7">The sequence shown here is derived from an EMBL/GenBank/DDBJ whole genome shotgun (WGS) entry which is preliminary data.</text>
</comment>
<keyword evidence="5" id="KW-1133">Transmembrane helix</keyword>
<dbReference type="PROSITE" id="PS00022">
    <property type="entry name" value="EGF_1"/>
    <property type="match status" value="2"/>
</dbReference>
<feature type="domain" description="EGF-like" evidence="6">
    <location>
        <begin position="146"/>
        <end position="185"/>
    </location>
</feature>
<dbReference type="CDD" id="cd00054">
    <property type="entry name" value="EGF_CA"/>
    <property type="match status" value="1"/>
</dbReference>
<feature type="disulfide bond" evidence="4">
    <location>
        <begin position="155"/>
        <end position="172"/>
    </location>
</feature>
<feature type="domain" description="EGF-like" evidence="6">
    <location>
        <begin position="108"/>
        <end position="144"/>
    </location>
</feature>
<sequence length="334" mass="37104">MLTSTPSSTSIRELSSTSDIASTTKLTSTPSSTSIGESSGYTVLTNTSIIFENQTYFETSPKVLELFVSSTNTASSFIVTQNDQNFVNHTNLFNNLKLLLNLLESKSDLNDCLTNCSGQGLCKLANNLRYRCECFENYAGSNCALNTLPCWSNPCLNNGTCINNLTDSSYTCDCQKDFYFGKNCEFKKDVCVNETCSKNGYCFDQNNKAKCQCFSKYSGEKCEIESDELKIIKNVISVSSIIAIIIIVLTYLIFILCDLSKNMLKTMLKTYYDSAQAVIYFSNNTLSEEFRIEAGVKQGGVLSPFLFKAFIDDLIEECLNQNIGALFKSLNAKL</sequence>
<dbReference type="InterPro" id="IPR000742">
    <property type="entry name" value="EGF"/>
</dbReference>
<evidence type="ECO:0000313" key="8">
    <source>
        <dbReference type="Proteomes" id="UP000663879"/>
    </source>
</evidence>
<dbReference type="AlphaFoldDB" id="A0A814FVN8"/>
<feature type="disulfide bond" evidence="4">
    <location>
        <begin position="112"/>
        <end position="122"/>
    </location>
</feature>
<evidence type="ECO:0000313" key="7">
    <source>
        <dbReference type="EMBL" id="CAF0989041.1"/>
    </source>
</evidence>
<name>A0A814FVN8_9BILA</name>
<dbReference type="PROSITE" id="PS50026">
    <property type="entry name" value="EGF_3"/>
    <property type="match status" value="3"/>
</dbReference>
<dbReference type="InterPro" id="IPR051022">
    <property type="entry name" value="Notch_Cell-Fate_Det"/>
</dbReference>
<evidence type="ECO:0000256" key="3">
    <source>
        <dbReference type="ARBA" id="ARBA00023157"/>
    </source>
</evidence>
<dbReference type="SMART" id="SM00181">
    <property type="entry name" value="EGF"/>
    <property type="match status" value="3"/>
</dbReference>
<proteinExistence type="predicted"/>
<feature type="domain" description="EGF-like" evidence="6">
    <location>
        <begin position="187"/>
        <end position="223"/>
    </location>
</feature>
<keyword evidence="3 4" id="KW-1015">Disulfide bond</keyword>
<dbReference type="GO" id="GO:0005509">
    <property type="term" value="F:calcium ion binding"/>
    <property type="evidence" value="ECO:0007669"/>
    <property type="project" value="InterPro"/>
</dbReference>
<protein>
    <recommendedName>
        <fullName evidence="6">EGF-like domain-containing protein</fullName>
    </recommendedName>
</protein>
<feature type="disulfide bond" evidence="4">
    <location>
        <begin position="134"/>
        <end position="143"/>
    </location>
</feature>
<evidence type="ECO:0000256" key="5">
    <source>
        <dbReference type="SAM" id="Phobius"/>
    </source>
</evidence>
<keyword evidence="1 4" id="KW-0245">EGF-like domain</keyword>
<comment type="caution">
    <text evidence="4">Lacks conserved residue(s) required for the propagation of feature annotation.</text>
</comment>
<dbReference type="PANTHER" id="PTHR24049">
    <property type="entry name" value="CRUMBS FAMILY MEMBER"/>
    <property type="match status" value="1"/>
</dbReference>
<feature type="disulfide bond" evidence="4">
    <location>
        <begin position="213"/>
        <end position="222"/>
    </location>
</feature>
<dbReference type="OrthoDB" id="10014409at2759"/>
<gene>
    <name evidence="7" type="ORF">OXX778_LOCUS15813</name>
</gene>